<reference evidence="1 2" key="1">
    <citation type="submission" date="2015-09" db="EMBL/GenBank/DDBJ databases">
        <title>Draft Genome Sequence of Bradyrhizobium manausense Strain BR 3351T, a Novel Symbiotic Nitrogen-Fixing Alphaproteobacterium Isolated from Brazilian Amazon Rain Forest.</title>
        <authorList>
            <person name="De Araujo J.L."/>
            <person name="Zilli J.E."/>
        </authorList>
    </citation>
    <scope>NUCLEOTIDE SEQUENCE [LARGE SCALE GENOMIC DNA]</scope>
    <source>
        <strain evidence="1 2">BR3351</strain>
    </source>
</reference>
<gene>
    <name evidence="1" type="ORF">AOQ71_40220</name>
</gene>
<accession>A0A0R3CZ65</accession>
<evidence type="ECO:0000313" key="1">
    <source>
        <dbReference type="EMBL" id="KRQ00469.1"/>
    </source>
</evidence>
<organism evidence="1 2">
    <name type="scientific">Bradyrhizobium manausense</name>
    <dbReference type="NCBI Taxonomy" id="989370"/>
    <lineage>
        <taxon>Bacteria</taxon>
        <taxon>Pseudomonadati</taxon>
        <taxon>Pseudomonadota</taxon>
        <taxon>Alphaproteobacteria</taxon>
        <taxon>Hyphomicrobiales</taxon>
        <taxon>Nitrobacteraceae</taxon>
        <taxon>Bradyrhizobium</taxon>
    </lineage>
</organism>
<evidence type="ECO:0000313" key="2">
    <source>
        <dbReference type="Proteomes" id="UP000051936"/>
    </source>
</evidence>
<dbReference type="Proteomes" id="UP000051936">
    <property type="component" value="Unassembled WGS sequence"/>
</dbReference>
<keyword evidence="2" id="KW-1185">Reference proteome</keyword>
<proteinExistence type="predicted"/>
<dbReference type="EMBL" id="LJYG01000114">
    <property type="protein sequence ID" value="KRQ00469.1"/>
    <property type="molecule type" value="Genomic_DNA"/>
</dbReference>
<comment type="caution">
    <text evidence="1">The sequence shown here is derived from an EMBL/GenBank/DDBJ whole genome shotgun (WGS) entry which is preliminary data.</text>
</comment>
<sequence>MLLRNLLNKLGGFVSVKQQSCAGNTVSPAFENTAQDVASAGKTKQAALPPSSSTTFLKGLVVTWLKSRPAAPLQVNAIEPTAG</sequence>
<name>A0A0R3CZ65_9BRAD</name>
<protein>
    <submittedName>
        <fullName evidence="1">Uncharacterized protein</fullName>
    </submittedName>
</protein>
<dbReference type="AlphaFoldDB" id="A0A0R3CZ65"/>